<dbReference type="NCBIfam" id="NF002258">
    <property type="entry name" value="PRK01192.1-1"/>
    <property type="match status" value="1"/>
</dbReference>
<evidence type="ECO:0000313" key="5">
    <source>
        <dbReference type="Proteomes" id="UP000030693"/>
    </source>
</evidence>
<dbReference type="AlphaFoldDB" id="A0A058ZF13"/>
<organism evidence="4">
    <name type="scientific">Fonticula alba</name>
    <name type="common">Slime mold</name>
    <dbReference type="NCBI Taxonomy" id="691883"/>
    <lineage>
        <taxon>Eukaryota</taxon>
        <taxon>Rotosphaerida</taxon>
        <taxon>Fonticulaceae</taxon>
        <taxon>Fonticula</taxon>
    </lineage>
</organism>
<name>A0A058ZF13_FONAL</name>
<dbReference type="InterPro" id="IPR023621">
    <property type="entry name" value="Ribosomal_eL31_dom_sf"/>
</dbReference>
<dbReference type="CDD" id="cd00463">
    <property type="entry name" value="Ribosomal_L31e"/>
    <property type="match status" value="1"/>
</dbReference>
<dbReference type="PANTHER" id="PTHR10956">
    <property type="entry name" value="60S RIBOSOMAL PROTEIN L31"/>
    <property type="match status" value="1"/>
</dbReference>
<dbReference type="GO" id="GO:0003735">
    <property type="term" value="F:structural constituent of ribosome"/>
    <property type="evidence" value="ECO:0007669"/>
    <property type="project" value="InterPro"/>
</dbReference>
<reference evidence="4" key="1">
    <citation type="submission" date="2013-04" db="EMBL/GenBank/DDBJ databases">
        <title>The Genome Sequence of Fonticula alba ATCC 38817.</title>
        <authorList>
            <consortium name="The Broad Institute Genomics Platform"/>
            <person name="Russ C."/>
            <person name="Cuomo C."/>
            <person name="Burger G."/>
            <person name="Gray M.W."/>
            <person name="Holland P.W.H."/>
            <person name="King N."/>
            <person name="Lang F.B.F."/>
            <person name="Roger A.J."/>
            <person name="Ruiz-Trillo I."/>
            <person name="Brown M."/>
            <person name="Walker B."/>
            <person name="Young S."/>
            <person name="Zeng Q."/>
            <person name="Gargeya S."/>
            <person name="Fitzgerald M."/>
            <person name="Haas B."/>
            <person name="Abouelleil A."/>
            <person name="Allen A.W."/>
            <person name="Alvarado L."/>
            <person name="Arachchi H.M."/>
            <person name="Berlin A.M."/>
            <person name="Chapman S.B."/>
            <person name="Gainer-Dewar J."/>
            <person name="Goldberg J."/>
            <person name="Griggs A."/>
            <person name="Gujja S."/>
            <person name="Hansen M."/>
            <person name="Howarth C."/>
            <person name="Imamovic A."/>
            <person name="Ireland A."/>
            <person name="Larimer J."/>
            <person name="McCowan C."/>
            <person name="Murphy C."/>
            <person name="Pearson M."/>
            <person name="Poon T.W."/>
            <person name="Priest M."/>
            <person name="Roberts A."/>
            <person name="Saif S."/>
            <person name="Shea T."/>
            <person name="Sisk P."/>
            <person name="Sykes S."/>
            <person name="Wortman J."/>
            <person name="Nusbaum C."/>
            <person name="Birren B."/>
        </authorList>
    </citation>
    <scope>NUCLEOTIDE SEQUENCE [LARGE SCALE GENOMIC DNA]</scope>
    <source>
        <strain evidence="4">ATCC 38817</strain>
    </source>
</reference>
<comment type="similarity">
    <text evidence="1">Belongs to the eukaryotic ribosomal protein eL31 family.</text>
</comment>
<dbReference type="GeneID" id="20524841"/>
<dbReference type="RefSeq" id="XP_009492224.1">
    <property type="nucleotide sequence ID" value="XM_009493949.1"/>
</dbReference>
<protein>
    <submittedName>
        <fullName evidence="4">50S ribosomal protein L31e</fullName>
    </submittedName>
</protein>
<dbReference type="GO" id="GO:0002181">
    <property type="term" value="P:cytoplasmic translation"/>
    <property type="evidence" value="ECO:0007669"/>
    <property type="project" value="TreeGrafter"/>
</dbReference>
<dbReference type="STRING" id="691883.A0A058ZF13"/>
<evidence type="ECO:0000256" key="2">
    <source>
        <dbReference type="ARBA" id="ARBA00022980"/>
    </source>
</evidence>
<dbReference type="InterPro" id="IPR000054">
    <property type="entry name" value="Ribosomal_eL31"/>
</dbReference>
<keyword evidence="3" id="KW-0687">Ribonucleoprotein</keyword>
<evidence type="ECO:0000256" key="1">
    <source>
        <dbReference type="ARBA" id="ARBA00010808"/>
    </source>
</evidence>
<sequence length="125" mass="14071">MVKQNTTKTLDEVVTRDYTVNLHKAIHGKSFKKRAPTAIKHIRKFATMHMGTTDVRIDLSLNNAVWNNGIRNVPKRMRIRLARLRNDDANATEKLYTVASFVPVPGNLTKSNRGAQAQTSVVSNE</sequence>
<dbReference type="SMART" id="SM01380">
    <property type="entry name" value="Ribosomal_L31e"/>
    <property type="match status" value="1"/>
</dbReference>
<dbReference type="PANTHER" id="PTHR10956:SF0">
    <property type="entry name" value="60S RIBOSOMAL PROTEIN L31"/>
    <property type="match status" value="1"/>
</dbReference>
<dbReference type="Proteomes" id="UP000030693">
    <property type="component" value="Unassembled WGS sequence"/>
</dbReference>
<dbReference type="SUPFAM" id="SSF54575">
    <property type="entry name" value="Ribosomal protein L31e"/>
    <property type="match status" value="1"/>
</dbReference>
<keyword evidence="5" id="KW-1185">Reference proteome</keyword>
<evidence type="ECO:0000256" key="3">
    <source>
        <dbReference type="ARBA" id="ARBA00023274"/>
    </source>
</evidence>
<proteinExistence type="inferred from homology"/>
<dbReference type="eggNOG" id="KOG0893">
    <property type="taxonomic scope" value="Eukaryota"/>
</dbReference>
<dbReference type="EMBL" id="KB932201">
    <property type="protein sequence ID" value="KCV72523.1"/>
    <property type="molecule type" value="Genomic_DNA"/>
</dbReference>
<dbReference type="Pfam" id="PF01198">
    <property type="entry name" value="Ribosomal_L31e"/>
    <property type="match status" value="1"/>
</dbReference>
<dbReference type="GO" id="GO:0022625">
    <property type="term" value="C:cytosolic large ribosomal subunit"/>
    <property type="evidence" value="ECO:0007669"/>
    <property type="project" value="TreeGrafter"/>
</dbReference>
<evidence type="ECO:0000313" key="4">
    <source>
        <dbReference type="EMBL" id="KCV72523.1"/>
    </source>
</evidence>
<gene>
    <name evidence="4" type="ORF">H696_00116</name>
</gene>
<dbReference type="Gene3D" id="3.10.440.10">
    <property type="match status" value="1"/>
</dbReference>
<dbReference type="FunFam" id="3.10.440.10:FF:000001">
    <property type="entry name" value="60S ribosomal protein L31"/>
    <property type="match status" value="1"/>
</dbReference>
<dbReference type="OMA" id="DINMRTF"/>
<keyword evidence="2 4" id="KW-0689">Ribosomal protein</keyword>
<dbReference type="OrthoDB" id="9739313at2759"/>
<accession>A0A058ZF13</accession>